<name>A0A6M3J5N8_9ZZZZ</name>
<proteinExistence type="predicted"/>
<protein>
    <recommendedName>
        <fullName evidence="2">TIR domain-containing protein</fullName>
    </recommendedName>
</protein>
<evidence type="ECO:0000313" key="1">
    <source>
        <dbReference type="EMBL" id="QJA64471.1"/>
    </source>
</evidence>
<gene>
    <name evidence="1" type="ORF">MM415B00496_0029</name>
</gene>
<dbReference type="Gene3D" id="3.40.50.10140">
    <property type="entry name" value="Toll/interleukin-1 receptor homology (TIR) domain"/>
    <property type="match status" value="1"/>
</dbReference>
<sequence length="106" mass="12381">MFNIDASEKDFVDKEGISKSDVFIVVFSEFFEKDPLRLEELEFAIQQKKKIAVMVIDDADPEPYLKKANVIMKRYFNRGSKEKLQQELMADFVAELTELLQKTENP</sequence>
<evidence type="ECO:0008006" key="2">
    <source>
        <dbReference type="Google" id="ProtNLM"/>
    </source>
</evidence>
<dbReference type="EMBL" id="MT141520">
    <property type="protein sequence ID" value="QJA64471.1"/>
    <property type="molecule type" value="Genomic_DNA"/>
</dbReference>
<organism evidence="1">
    <name type="scientific">viral metagenome</name>
    <dbReference type="NCBI Taxonomy" id="1070528"/>
    <lineage>
        <taxon>unclassified sequences</taxon>
        <taxon>metagenomes</taxon>
        <taxon>organismal metagenomes</taxon>
    </lineage>
</organism>
<dbReference type="SUPFAM" id="SSF52200">
    <property type="entry name" value="Toll/Interleukin receptor TIR domain"/>
    <property type="match status" value="1"/>
</dbReference>
<reference evidence="1" key="1">
    <citation type="submission" date="2020-03" db="EMBL/GenBank/DDBJ databases">
        <title>The deep terrestrial virosphere.</title>
        <authorList>
            <person name="Holmfeldt K."/>
            <person name="Nilsson E."/>
            <person name="Simone D."/>
            <person name="Lopez-Fernandez M."/>
            <person name="Wu X."/>
            <person name="de Brujin I."/>
            <person name="Lundin D."/>
            <person name="Andersson A."/>
            <person name="Bertilsson S."/>
            <person name="Dopson M."/>
        </authorList>
    </citation>
    <scope>NUCLEOTIDE SEQUENCE</scope>
    <source>
        <strain evidence="1">MM415B00496</strain>
    </source>
</reference>
<accession>A0A6M3J5N8</accession>
<dbReference type="InterPro" id="IPR035897">
    <property type="entry name" value="Toll_tir_struct_dom_sf"/>
</dbReference>
<dbReference type="AlphaFoldDB" id="A0A6M3J5N8"/>